<keyword evidence="1" id="KW-0472">Membrane</keyword>
<feature type="transmembrane region" description="Helical" evidence="1">
    <location>
        <begin position="81"/>
        <end position="101"/>
    </location>
</feature>
<evidence type="ECO:0000313" key="3">
    <source>
        <dbReference type="WBParaSite" id="PDA_v2.g15178.t1"/>
    </source>
</evidence>
<accession>A0A914PAS0</accession>
<organism evidence="2 3">
    <name type="scientific">Panagrolaimus davidi</name>
    <dbReference type="NCBI Taxonomy" id="227884"/>
    <lineage>
        <taxon>Eukaryota</taxon>
        <taxon>Metazoa</taxon>
        <taxon>Ecdysozoa</taxon>
        <taxon>Nematoda</taxon>
        <taxon>Chromadorea</taxon>
        <taxon>Rhabditida</taxon>
        <taxon>Tylenchina</taxon>
        <taxon>Panagrolaimomorpha</taxon>
        <taxon>Panagrolaimoidea</taxon>
        <taxon>Panagrolaimidae</taxon>
        <taxon>Panagrolaimus</taxon>
    </lineage>
</organism>
<name>A0A914PAS0_9BILA</name>
<sequence>MPSKNYQEIIALKIIEIKAGIANGSILAQPEWDLNETFDFFIEPFYQSVLSVNGTISVILHLLVFWLIIYRTPKEMKDYKLFLLNIAICSLIHDLQLTVYWKPVPIFPVTAGFVAGPSKIIGDLGGHYGMVSCIMLVTVYMCSMVCGFIYRLVSLLDTFWYRLMMSWIGFGFFVIFHAAPVILLGTMMSLCYVDSDYIRAKALKV</sequence>
<dbReference type="WBParaSite" id="PDA_v2.g15178.t1">
    <property type="protein sequence ID" value="PDA_v2.g15178.t1"/>
    <property type="gene ID" value="PDA_v2.g15178"/>
</dbReference>
<evidence type="ECO:0000313" key="2">
    <source>
        <dbReference type="Proteomes" id="UP000887578"/>
    </source>
</evidence>
<feature type="transmembrane region" description="Helical" evidence="1">
    <location>
        <begin position="45"/>
        <end position="69"/>
    </location>
</feature>
<dbReference type="PANTHER" id="PTHR45830:SF15">
    <property type="entry name" value="SERPENTINE RECEPTOR, CLASS I"/>
    <property type="match status" value="1"/>
</dbReference>
<feature type="transmembrane region" description="Helical" evidence="1">
    <location>
        <begin position="128"/>
        <end position="153"/>
    </location>
</feature>
<feature type="transmembrane region" description="Helical" evidence="1">
    <location>
        <begin position="165"/>
        <end position="187"/>
    </location>
</feature>
<proteinExistence type="predicted"/>
<reference evidence="3" key="1">
    <citation type="submission" date="2022-11" db="UniProtKB">
        <authorList>
            <consortium name="WormBaseParasite"/>
        </authorList>
    </citation>
    <scope>IDENTIFICATION</scope>
</reference>
<protein>
    <submittedName>
        <fullName evidence="3">Uncharacterized protein</fullName>
    </submittedName>
</protein>
<dbReference type="Pfam" id="PF10318">
    <property type="entry name" value="7TM_GPCR_Srh"/>
    <property type="match status" value="1"/>
</dbReference>
<keyword evidence="1" id="KW-1133">Transmembrane helix</keyword>
<keyword evidence="2" id="KW-1185">Reference proteome</keyword>
<evidence type="ECO:0000256" key="1">
    <source>
        <dbReference type="SAM" id="Phobius"/>
    </source>
</evidence>
<dbReference type="Proteomes" id="UP000887578">
    <property type="component" value="Unplaced"/>
</dbReference>
<dbReference type="PANTHER" id="PTHR45830">
    <property type="entry name" value="SERPENTINE RECEPTOR, CLASS I"/>
    <property type="match status" value="1"/>
</dbReference>
<dbReference type="InterPro" id="IPR019422">
    <property type="entry name" value="7TM_GPCR_serpentine_rcpt_Srh"/>
</dbReference>
<dbReference type="AlphaFoldDB" id="A0A914PAS0"/>
<keyword evidence="1" id="KW-0812">Transmembrane</keyword>